<dbReference type="EMBL" id="WLVL01000027">
    <property type="protein sequence ID" value="MTB71837.1"/>
    <property type="molecule type" value="Genomic_DNA"/>
</dbReference>
<dbReference type="PANTHER" id="PTHR33602">
    <property type="entry name" value="REGULATORY PROTEIN RECX FAMILY PROTEIN"/>
    <property type="match status" value="1"/>
</dbReference>
<dbReference type="AlphaFoldDB" id="A0A6I3IDR9"/>
<dbReference type="InterPro" id="IPR053925">
    <property type="entry name" value="RecX_HTH_3rd"/>
</dbReference>
<comment type="similarity">
    <text evidence="2 5">Belongs to the RecX family.</text>
</comment>
<dbReference type="GO" id="GO:0005737">
    <property type="term" value="C:cytoplasm"/>
    <property type="evidence" value="ECO:0007669"/>
    <property type="project" value="UniProtKB-SubCell"/>
</dbReference>
<keyword evidence="10" id="KW-1185">Reference proteome</keyword>
<evidence type="ECO:0000313" key="9">
    <source>
        <dbReference type="EMBL" id="MTB71837.1"/>
    </source>
</evidence>
<dbReference type="GO" id="GO:0006282">
    <property type="term" value="P:regulation of DNA repair"/>
    <property type="evidence" value="ECO:0007669"/>
    <property type="project" value="UniProtKB-UniRule"/>
</dbReference>
<dbReference type="Proteomes" id="UP000431092">
    <property type="component" value="Unassembled WGS sequence"/>
</dbReference>
<evidence type="ECO:0000256" key="5">
    <source>
        <dbReference type="HAMAP-Rule" id="MF_01114"/>
    </source>
</evidence>
<accession>A0A6I3IDR9</accession>
<evidence type="ECO:0000259" key="6">
    <source>
        <dbReference type="Pfam" id="PF02631"/>
    </source>
</evidence>
<organism evidence="9 10">
    <name type="scientific">Arsenicicoccus cauae</name>
    <dbReference type="NCBI Taxonomy" id="2663847"/>
    <lineage>
        <taxon>Bacteria</taxon>
        <taxon>Bacillati</taxon>
        <taxon>Actinomycetota</taxon>
        <taxon>Actinomycetes</taxon>
        <taxon>Micrococcales</taxon>
        <taxon>Intrasporangiaceae</taxon>
        <taxon>Arsenicicoccus</taxon>
    </lineage>
</organism>
<gene>
    <name evidence="5" type="primary">recX</name>
    <name evidence="9" type="ORF">GGG17_07625</name>
</gene>
<sequence>MAPRSRAQLETKLRQRDCPEDVITRVLDRMTEVGLVDDEAYAAMLVRSQQVTKGLAKRALAHELRKKGIDKDLADAALDEVDPDQERRTARELVDKKLRSMGGLTVEVQTRRLAGMLARKGYGAGTAYSVIRDAIADAPEHLRD</sequence>
<name>A0A6I3IDR9_9MICO</name>
<comment type="function">
    <text evidence="5">Modulates RecA activity.</text>
</comment>
<dbReference type="InterPro" id="IPR036388">
    <property type="entry name" value="WH-like_DNA-bd_sf"/>
</dbReference>
<comment type="caution">
    <text evidence="9">The sequence shown here is derived from an EMBL/GenBank/DDBJ whole genome shotgun (WGS) entry which is preliminary data.</text>
</comment>
<evidence type="ECO:0000256" key="2">
    <source>
        <dbReference type="ARBA" id="ARBA00009695"/>
    </source>
</evidence>
<evidence type="ECO:0000256" key="3">
    <source>
        <dbReference type="ARBA" id="ARBA00018111"/>
    </source>
</evidence>
<evidence type="ECO:0000256" key="1">
    <source>
        <dbReference type="ARBA" id="ARBA00004496"/>
    </source>
</evidence>
<reference evidence="9 10" key="1">
    <citation type="submission" date="2019-11" db="EMBL/GenBank/DDBJ databases">
        <title>Whole genome sequencing identifies a novel species of the genus Arsenicicoccus isolated from human blood.</title>
        <authorList>
            <person name="Jeong J.H."/>
            <person name="Kweon O.J."/>
            <person name="Kim H.R."/>
            <person name="Kim T.-H."/>
            <person name="Ha S.-M."/>
            <person name="Lee M.-K."/>
        </authorList>
    </citation>
    <scope>NUCLEOTIDE SEQUENCE [LARGE SCALE GENOMIC DNA]</scope>
    <source>
        <strain evidence="9 10">MKL-02</strain>
    </source>
</reference>
<protein>
    <recommendedName>
        <fullName evidence="3 5">Regulatory protein RecX</fullName>
    </recommendedName>
</protein>
<evidence type="ECO:0000259" key="7">
    <source>
        <dbReference type="Pfam" id="PF21981"/>
    </source>
</evidence>
<proteinExistence type="inferred from homology"/>
<dbReference type="Gene3D" id="1.10.10.10">
    <property type="entry name" value="Winged helix-like DNA-binding domain superfamily/Winged helix DNA-binding domain"/>
    <property type="match status" value="2"/>
</dbReference>
<evidence type="ECO:0000313" key="10">
    <source>
        <dbReference type="Proteomes" id="UP000431092"/>
    </source>
</evidence>
<feature type="domain" description="RecX third three-helical" evidence="7">
    <location>
        <begin position="88"/>
        <end position="131"/>
    </location>
</feature>
<dbReference type="Pfam" id="PF02631">
    <property type="entry name" value="RecX_HTH2"/>
    <property type="match status" value="1"/>
</dbReference>
<evidence type="ECO:0000259" key="8">
    <source>
        <dbReference type="Pfam" id="PF21982"/>
    </source>
</evidence>
<evidence type="ECO:0000256" key="4">
    <source>
        <dbReference type="ARBA" id="ARBA00022490"/>
    </source>
</evidence>
<feature type="domain" description="RecX first three-helical" evidence="8">
    <location>
        <begin position="2"/>
        <end position="30"/>
    </location>
</feature>
<dbReference type="HAMAP" id="MF_01114">
    <property type="entry name" value="RecX"/>
    <property type="match status" value="1"/>
</dbReference>
<keyword evidence="4 5" id="KW-0963">Cytoplasm</keyword>
<feature type="domain" description="RecX second three-helical" evidence="6">
    <location>
        <begin position="37"/>
        <end position="78"/>
    </location>
</feature>
<dbReference type="Pfam" id="PF21982">
    <property type="entry name" value="RecX_HTH1"/>
    <property type="match status" value="1"/>
</dbReference>
<dbReference type="InterPro" id="IPR053926">
    <property type="entry name" value="RecX_HTH_1st"/>
</dbReference>
<dbReference type="PANTHER" id="PTHR33602:SF1">
    <property type="entry name" value="REGULATORY PROTEIN RECX FAMILY PROTEIN"/>
    <property type="match status" value="1"/>
</dbReference>
<dbReference type="InterPro" id="IPR003783">
    <property type="entry name" value="Regulatory_RecX"/>
</dbReference>
<comment type="subcellular location">
    <subcellularLocation>
        <location evidence="1 5">Cytoplasm</location>
    </subcellularLocation>
</comment>
<dbReference type="InterPro" id="IPR053924">
    <property type="entry name" value="RecX_HTH_2nd"/>
</dbReference>
<dbReference type="Pfam" id="PF21981">
    <property type="entry name" value="RecX_HTH3"/>
    <property type="match status" value="1"/>
</dbReference>